<dbReference type="InterPro" id="IPR036164">
    <property type="entry name" value="bL21-like_sf"/>
</dbReference>
<dbReference type="InterPro" id="IPR001787">
    <property type="entry name" value="Ribosomal_bL21"/>
</dbReference>
<keyword evidence="3 4" id="KW-0699">rRNA-binding</keyword>
<sequence length="102" mass="11530">MQALVKIGTSQYLVQPGQELLVDRPQVDAVLLICDEDKVHVGQPTVEGASVILKDLGEIKGDKVRTAKFKAKSRYRKVRGFRPTYHRVKVVKVSLDTREKKE</sequence>
<comment type="function">
    <text evidence="3 4">This protein binds to 23S rRNA in the presence of protein L20.</text>
</comment>
<evidence type="ECO:0000256" key="1">
    <source>
        <dbReference type="ARBA" id="ARBA00022980"/>
    </source>
</evidence>
<dbReference type="SUPFAM" id="SSF141091">
    <property type="entry name" value="L21p-like"/>
    <property type="match status" value="1"/>
</dbReference>
<comment type="caution">
    <text evidence="5">The sequence shown here is derived from an EMBL/GenBank/DDBJ whole genome shotgun (WGS) entry which is preliminary data.</text>
</comment>
<organism evidence="5 6">
    <name type="scientific">Candidatus Gottesmanbacteria bacterium GW2011_GWA1_48_13</name>
    <dbReference type="NCBI Taxonomy" id="1618439"/>
    <lineage>
        <taxon>Bacteria</taxon>
        <taxon>Candidatus Gottesmaniibacteriota</taxon>
    </lineage>
</organism>
<keyword evidence="2 3" id="KW-0687">Ribonucleoprotein</keyword>
<dbReference type="GO" id="GO:0005840">
    <property type="term" value="C:ribosome"/>
    <property type="evidence" value="ECO:0007669"/>
    <property type="project" value="UniProtKB-KW"/>
</dbReference>
<protein>
    <recommendedName>
        <fullName evidence="3">Large ribosomal subunit protein bL21</fullName>
    </recommendedName>
</protein>
<evidence type="ECO:0000313" key="5">
    <source>
        <dbReference type="EMBL" id="KKU95135.1"/>
    </source>
</evidence>
<dbReference type="AlphaFoldDB" id="A0A0G1XLE5"/>
<comment type="similarity">
    <text evidence="3 4">Belongs to the bacterial ribosomal protein bL21 family.</text>
</comment>
<keyword evidence="1 3" id="KW-0689">Ribosomal protein</keyword>
<dbReference type="GO" id="GO:0019843">
    <property type="term" value="F:rRNA binding"/>
    <property type="evidence" value="ECO:0007669"/>
    <property type="project" value="UniProtKB-UniRule"/>
</dbReference>
<accession>A0A0G1XLE5</accession>
<dbReference type="NCBIfam" id="TIGR00061">
    <property type="entry name" value="L21"/>
    <property type="match status" value="1"/>
</dbReference>
<evidence type="ECO:0000256" key="4">
    <source>
        <dbReference type="RuleBase" id="RU000562"/>
    </source>
</evidence>
<evidence type="ECO:0000256" key="3">
    <source>
        <dbReference type="HAMAP-Rule" id="MF_01363"/>
    </source>
</evidence>
<dbReference type="InterPro" id="IPR028909">
    <property type="entry name" value="bL21-like"/>
</dbReference>
<reference evidence="5 6" key="1">
    <citation type="journal article" date="2015" name="Nature">
        <title>rRNA introns, odd ribosomes, and small enigmatic genomes across a large radiation of phyla.</title>
        <authorList>
            <person name="Brown C.T."/>
            <person name="Hug L.A."/>
            <person name="Thomas B.C."/>
            <person name="Sharon I."/>
            <person name="Castelle C.J."/>
            <person name="Singh A."/>
            <person name="Wilkins M.J."/>
            <person name="Williams K.H."/>
            <person name="Banfield J.F."/>
        </authorList>
    </citation>
    <scope>NUCLEOTIDE SEQUENCE [LARGE SCALE GENOMIC DNA]</scope>
</reference>
<comment type="subunit">
    <text evidence="3">Part of the 50S ribosomal subunit. Contacts protein L20.</text>
</comment>
<dbReference type="HAMAP" id="MF_01363">
    <property type="entry name" value="Ribosomal_bL21"/>
    <property type="match status" value="1"/>
</dbReference>
<evidence type="ECO:0000313" key="6">
    <source>
        <dbReference type="Proteomes" id="UP000034661"/>
    </source>
</evidence>
<dbReference type="EMBL" id="LCPJ01000026">
    <property type="protein sequence ID" value="KKU95135.1"/>
    <property type="molecule type" value="Genomic_DNA"/>
</dbReference>
<proteinExistence type="inferred from homology"/>
<gene>
    <name evidence="3" type="primary">rplU</name>
    <name evidence="5" type="ORF">UY27_C0026G0002</name>
</gene>
<dbReference type="Proteomes" id="UP000034661">
    <property type="component" value="Unassembled WGS sequence"/>
</dbReference>
<dbReference type="GO" id="GO:1990904">
    <property type="term" value="C:ribonucleoprotein complex"/>
    <property type="evidence" value="ECO:0007669"/>
    <property type="project" value="UniProtKB-KW"/>
</dbReference>
<evidence type="ECO:0000256" key="2">
    <source>
        <dbReference type="ARBA" id="ARBA00023274"/>
    </source>
</evidence>
<dbReference type="GO" id="GO:0006412">
    <property type="term" value="P:translation"/>
    <property type="evidence" value="ECO:0007669"/>
    <property type="project" value="UniProtKB-UniRule"/>
</dbReference>
<dbReference type="Pfam" id="PF00829">
    <property type="entry name" value="Ribosomal_L21p"/>
    <property type="match status" value="1"/>
</dbReference>
<keyword evidence="3 4" id="KW-0694">RNA-binding</keyword>
<dbReference type="GO" id="GO:0003735">
    <property type="term" value="F:structural constituent of ribosome"/>
    <property type="evidence" value="ECO:0007669"/>
    <property type="project" value="InterPro"/>
</dbReference>
<name>A0A0G1XLE5_9BACT</name>
<dbReference type="GO" id="GO:0005737">
    <property type="term" value="C:cytoplasm"/>
    <property type="evidence" value="ECO:0007669"/>
    <property type="project" value="UniProtKB-ARBA"/>
</dbReference>